<comment type="similarity">
    <text evidence="1">Belongs to the CpsD/CapB family.</text>
</comment>
<organism evidence="12 13">
    <name type="scientific">Salegentibacter agarivorans</name>
    <dbReference type="NCBI Taxonomy" id="345907"/>
    <lineage>
        <taxon>Bacteria</taxon>
        <taxon>Pseudomonadati</taxon>
        <taxon>Bacteroidota</taxon>
        <taxon>Flavobacteriia</taxon>
        <taxon>Flavobacteriales</taxon>
        <taxon>Flavobacteriaceae</taxon>
        <taxon>Salegentibacter</taxon>
    </lineage>
</organism>
<dbReference type="Pfam" id="PF13807">
    <property type="entry name" value="GNVR"/>
    <property type="match status" value="1"/>
</dbReference>
<keyword evidence="9" id="KW-0472">Membrane</keyword>
<dbReference type="GO" id="GO:0005886">
    <property type="term" value="C:plasma membrane"/>
    <property type="evidence" value="ECO:0007669"/>
    <property type="project" value="TreeGrafter"/>
</dbReference>
<dbReference type="Proteomes" id="UP000199116">
    <property type="component" value="Unassembled WGS sequence"/>
</dbReference>
<comment type="catalytic activity">
    <reaction evidence="8">
        <text>L-tyrosyl-[protein] + ATP = O-phospho-L-tyrosyl-[protein] + ADP + H(+)</text>
        <dbReference type="Rhea" id="RHEA:10596"/>
        <dbReference type="Rhea" id="RHEA-COMP:10136"/>
        <dbReference type="Rhea" id="RHEA-COMP:20101"/>
        <dbReference type="ChEBI" id="CHEBI:15378"/>
        <dbReference type="ChEBI" id="CHEBI:30616"/>
        <dbReference type="ChEBI" id="CHEBI:46858"/>
        <dbReference type="ChEBI" id="CHEBI:61978"/>
        <dbReference type="ChEBI" id="CHEBI:456216"/>
        <dbReference type="EC" id="2.7.10.2"/>
    </reaction>
</comment>
<evidence type="ECO:0000256" key="9">
    <source>
        <dbReference type="SAM" id="Phobius"/>
    </source>
</evidence>
<dbReference type="GO" id="GO:0005524">
    <property type="term" value="F:ATP binding"/>
    <property type="evidence" value="ECO:0007669"/>
    <property type="project" value="UniProtKB-KW"/>
</dbReference>
<keyword evidence="9" id="KW-0812">Transmembrane</keyword>
<dbReference type="Pfam" id="PF13614">
    <property type="entry name" value="AAA_31"/>
    <property type="match status" value="1"/>
</dbReference>
<dbReference type="GO" id="GO:0004715">
    <property type="term" value="F:non-membrane spanning protein tyrosine kinase activity"/>
    <property type="evidence" value="ECO:0007669"/>
    <property type="project" value="UniProtKB-EC"/>
</dbReference>
<keyword evidence="6" id="KW-0067">ATP-binding</keyword>
<evidence type="ECO:0000256" key="1">
    <source>
        <dbReference type="ARBA" id="ARBA00007316"/>
    </source>
</evidence>
<evidence type="ECO:0000256" key="5">
    <source>
        <dbReference type="ARBA" id="ARBA00022777"/>
    </source>
</evidence>
<dbReference type="CDD" id="cd05387">
    <property type="entry name" value="BY-kinase"/>
    <property type="match status" value="1"/>
</dbReference>
<evidence type="ECO:0000256" key="2">
    <source>
        <dbReference type="ARBA" id="ARBA00011903"/>
    </source>
</evidence>
<keyword evidence="4" id="KW-0547">Nucleotide-binding</keyword>
<dbReference type="InterPro" id="IPR005702">
    <property type="entry name" value="Wzc-like_C"/>
</dbReference>
<proteinExistence type="inferred from homology"/>
<feature type="domain" description="Tyrosine-protein kinase G-rich" evidence="11">
    <location>
        <begin position="452"/>
        <end position="523"/>
    </location>
</feature>
<dbReference type="EMBL" id="FOOH01000008">
    <property type="protein sequence ID" value="SFF77108.1"/>
    <property type="molecule type" value="Genomic_DNA"/>
</dbReference>
<evidence type="ECO:0000256" key="8">
    <source>
        <dbReference type="ARBA" id="ARBA00051245"/>
    </source>
</evidence>
<dbReference type="AlphaFoldDB" id="A0A1I2LF06"/>
<keyword evidence="3" id="KW-0808">Transferase</keyword>
<evidence type="ECO:0000313" key="12">
    <source>
        <dbReference type="EMBL" id="SFF77108.1"/>
    </source>
</evidence>
<protein>
    <recommendedName>
        <fullName evidence="2">non-specific protein-tyrosine kinase</fullName>
        <ecNumber evidence="2">2.7.10.2</ecNumber>
    </recommendedName>
</protein>
<dbReference type="NCBIfam" id="TIGR01007">
    <property type="entry name" value="eps_fam"/>
    <property type="match status" value="1"/>
</dbReference>
<dbReference type="InterPro" id="IPR050445">
    <property type="entry name" value="Bact_polysacc_biosynth/exp"/>
</dbReference>
<keyword evidence="7" id="KW-0829">Tyrosine-protein kinase</keyword>
<reference evidence="13" key="1">
    <citation type="submission" date="2016-10" db="EMBL/GenBank/DDBJ databases">
        <authorList>
            <person name="Varghese N."/>
            <person name="Submissions S."/>
        </authorList>
    </citation>
    <scope>NUCLEOTIDE SEQUENCE [LARGE SCALE GENOMIC DNA]</scope>
    <source>
        <strain evidence="13">DSM 23515</strain>
    </source>
</reference>
<evidence type="ECO:0000313" key="13">
    <source>
        <dbReference type="Proteomes" id="UP000199116"/>
    </source>
</evidence>
<dbReference type="PANTHER" id="PTHR32309:SF13">
    <property type="entry name" value="FERRIC ENTEROBACTIN TRANSPORT PROTEIN FEPE"/>
    <property type="match status" value="1"/>
</dbReference>
<dbReference type="InterPro" id="IPR027417">
    <property type="entry name" value="P-loop_NTPase"/>
</dbReference>
<dbReference type="Gene3D" id="3.40.50.300">
    <property type="entry name" value="P-loop containing nucleotide triphosphate hydrolases"/>
    <property type="match status" value="1"/>
</dbReference>
<dbReference type="EC" id="2.7.10.2" evidence="2"/>
<sequence length="800" mass="90727">MSQKKHTPNRPHEEEMNFREELDKYLRFWPWFIIGVIICVVFGIVYFKITTPQYVTKASIIIKDEESKGPSSEMAAFADLGFLGGMGASSIENEIGIIRSKTLMTKTIKALDLNITYYEESGLKAEELYSASPFKVTVLQMEEEILRNVINEELGNRFAIRPKSKTNFELINTQTDEIFKGEFGKVLNIGFADITLENTGFELEAKRPEVTVQFSPLEAVVRKYREGVQMNLTDKKSSLLELHLEDPVKEKAQDILDQLILEYNRQAIEDKNLVATNTAAFIDERLSIINRELDSVEVGKESFKEANQLTDIQAESELFIENASEYKKRQQEVGTQLELANAMLEHLKGNRPIDLLPANLGIQESGVNEMIKEYNTLVLERNRILSASTEENPVVLRLNSQIDQMRGNVLQSLERMRSNLLIAQKDLDRQAALIGSQISAIPSKERQYRGIERQQNIKEALYLFLLEKREENSLSLAVTAPKAKIVDSAYSDAEPTSPKPSIILVASLLLGVLIPFSIIYLKNLLNNKVESREDLEKQAKEIPLVGEIPRVEKKNSEMVLKNDRSVLAEAFRILHTNLQYLILNTGDKSGGNTIFVTSTVKGEGKTLVSFNLAVTLANTNKKVLIVGADLRNPQLQRFEKDARQHVGVSDYLANDKLLLKDLIRSTNSDNPNLELLPSGTIPPNPSELWRRKKTGEMFRELEKMYDYVIVDTAPSLLVTDTFLINKWADITLYVVRAGYTEKKLLQFAVDSKEDGKFHNLSFVLNDVKLVNFGYGNKYGYAYGEEKKPFLKRLFNKASIF</sequence>
<evidence type="ECO:0000256" key="7">
    <source>
        <dbReference type="ARBA" id="ARBA00023137"/>
    </source>
</evidence>
<evidence type="ECO:0000256" key="6">
    <source>
        <dbReference type="ARBA" id="ARBA00022840"/>
    </source>
</evidence>
<name>A0A1I2LF06_9FLAO</name>
<feature type="domain" description="AAA" evidence="10">
    <location>
        <begin position="594"/>
        <end position="718"/>
    </location>
</feature>
<feature type="transmembrane region" description="Helical" evidence="9">
    <location>
        <begin position="28"/>
        <end position="47"/>
    </location>
</feature>
<dbReference type="SUPFAM" id="SSF52540">
    <property type="entry name" value="P-loop containing nucleoside triphosphate hydrolases"/>
    <property type="match status" value="1"/>
</dbReference>
<accession>A0A1I2LF06</accession>
<gene>
    <name evidence="12" type="ORF">SAMN04488033_10881</name>
</gene>
<dbReference type="PANTHER" id="PTHR32309">
    <property type="entry name" value="TYROSINE-PROTEIN KINASE"/>
    <property type="match status" value="1"/>
</dbReference>
<evidence type="ECO:0000259" key="11">
    <source>
        <dbReference type="Pfam" id="PF13807"/>
    </source>
</evidence>
<evidence type="ECO:0000259" key="10">
    <source>
        <dbReference type="Pfam" id="PF13614"/>
    </source>
</evidence>
<evidence type="ECO:0000256" key="4">
    <source>
        <dbReference type="ARBA" id="ARBA00022741"/>
    </source>
</evidence>
<dbReference type="InterPro" id="IPR032807">
    <property type="entry name" value="GNVR"/>
</dbReference>
<evidence type="ECO:0000256" key="3">
    <source>
        <dbReference type="ARBA" id="ARBA00022679"/>
    </source>
</evidence>
<keyword evidence="5" id="KW-0418">Kinase</keyword>
<keyword evidence="13" id="KW-1185">Reference proteome</keyword>
<dbReference type="InterPro" id="IPR025669">
    <property type="entry name" value="AAA_dom"/>
</dbReference>
<dbReference type="RefSeq" id="WP_093304082.1">
    <property type="nucleotide sequence ID" value="NZ_FOOH01000008.1"/>
</dbReference>
<keyword evidence="9" id="KW-1133">Transmembrane helix</keyword>